<name>A0A949TZV1_9CLOT</name>
<protein>
    <submittedName>
        <fullName evidence="10">Ger(X)C family spore germination protein</fullName>
    </submittedName>
</protein>
<dbReference type="Pfam" id="PF25198">
    <property type="entry name" value="Spore_GerAC_N"/>
    <property type="match status" value="1"/>
</dbReference>
<keyword evidence="4" id="KW-0732">Signal</keyword>
<evidence type="ECO:0000256" key="5">
    <source>
        <dbReference type="ARBA" id="ARBA00023136"/>
    </source>
</evidence>
<dbReference type="InterPro" id="IPR008844">
    <property type="entry name" value="Spore_GerAC-like"/>
</dbReference>
<dbReference type="InterPro" id="IPR046953">
    <property type="entry name" value="Spore_GerAC-like_C"/>
</dbReference>
<accession>A0A949TZV1</accession>
<keyword evidence="3" id="KW-0309">Germination</keyword>
<evidence type="ECO:0000256" key="1">
    <source>
        <dbReference type="ARBA" id="ARBA00004635"/>
    </source>
</evidence>
<comment type="caution">
    <text evidence="10">The sequence shown here is derived from an EMBL/GenBank/DDBJ whole genome shotgun (WGS) entry which is preliminary data.</text>
</comment>
<evidence type="ECO:0000256" key="3">
    <source>
        <dbReference type="ARBA" id="ARBA00022544"/>
    </source>
</evidence>
<comment type="similarity">
    <text evidence="2">Belongs to the GerABKC lipoprotein family.</text>
</comment>
<evidence type="ECO:0000313" key="10">
    <source>
        <dbReference type="EMBL" id="MBV7276731.1"/>
    </source>
</evidence>
<dbReference type="PANTHER" id="PTHR35789:SF1">
    <property type="entry name" value="SPORE GERMINATION PROTEIN B3"/>
    <property type="match status" value="1"/>
</dbReference>
<dbReference type="PANTHER" id="PTHR35789">
    <property type="entry name" value="SPORE GERMINATION PROTEIN B3"/>
    <property type="match status" value="1"/>
</dbReference>
<dbReference type="RefSeq" id="WP_218323811.1">
    <property type="nucleotide sequence ID" value="NZ_JAEEGC010000202.1"/>
</dbReference>
<keyword evidence="7" id="KW-0449">Lipoprotein</keyword>
<organism evidence="10 11">
    <name type="scientific">Clostridium thailandense</name>
    <dbReference type="NCBI Taxonomy" id="2794346"/>
    <lineage>
        <taxon>Bacteria</taxon>
        <taxon>Bacillati</taxon>
        <taxon>Bacillota</taxon>
        <taxon>Clostridia</taxon>
        <taxon>Eubacteriales</taxon>
        <taxon>Clostridiaceae</taxon>
        <taxon>Clostridium</taxon>
    </lineage>
</organism>
<comment type="subcellular location">
    <subcellularLocation>
        <location evidence="1">Membrane</location>
        <topology evidence="1">Lipid-anchor</topology>
    </subcellularLocation>
</comment>
<dbReference type="NCBIfam" id="TIGR02887">
    <property type="entry name" value="spore_ger_x_C"/>
    <property type="match status" value="1"/>
</dbReference>
<dbReference type="InterPro" id="IPR057336">
    <property type="entry name" value="GerAC_N"/>
</dbReference>
<evidence type="ECO:0000259" key="8">
    <source>
        <dbReference type="Pfam" id="PF05504"/>
    </source>
</evidence>
<evidence type="ECO:0000256" key="6">
    <source>
        <dbReference type="ARBA" id="ARBA00023139"/>
    </source>
</evidence>
<sequence length="379" mass="43407">MKKNKNVLLATFLCITFFLIFFSGPKIKLNSVEDLNIYVGLAQGIERIGKEDIVYIATTLSKMYKGENIETEEEITESEVKTGKGSTLGETREDRQKKIGKQFFLGLSKLFLLDEEYAQYGIRGMIDIGFKNPIFNDNGFLAVAKGKGKEYFKYNLGEYENSAEYISDMIKNSVSFNFFKGNYTMKDAILSMDSEGKNVICPYLKIDKGGILIDGMAIFKEDKLGVILDMKDTKIMNMLRENKVKGIITIQKNSKEYVSYEAKSKRKVKCNKVGNKYNFIIDLNLDGDIVNNELYKDITGKVEVIKKFEEDMSREIEDMCYQFLDKMQNEYKLDCLQLGWIAAARYGRDTGVDWNEIISKSNIKVNVKVKIDKLGRGQY</sequence>
<dbReference type="AlphaFoldDB" id="A0A949TZV1"/>
<gene>
    <name evidence="10" type="ORF">I6U48_28055</name>
</gene>
<evidence type="ECO:0000256" key="7">
    <source>
        <dbReference type="ARBA" id="ARBA00023288"/>
    </source>
</evidence>
<keyword evidence="5" id="KW-0472">Membrane</keyword>
<dbReference type="GO" id="GO:0009847">
    <property type="term" value="P:spore germination"/>
    <property type="evidence" value="ECO:0007669"/>
    <property type="project" value="InterPro"/>
</dbReference>
<evidence type="ECO:0000313" key="11">
    <source>
        <dbReference type="Proteomes" id="UP000694308"/>
    </source>
</evidence>
<proteinExistence type="inferred from homology"/>
<dbReference type="Proteomes" id="UP000694308">
    <property type="component" value="Unassembled WGS sequence"/>
</dbReference>
<dbReference type="GO" id="GO:0016020">
    <property type="term" value="C:membrane"/>
    <property type="evidence" value="ECO:0007669"/>
    <property type="project" value="UniProtKB-SubCell"/>
</dbReference>
<evidence type="ECO:0000256" key="2">
    <source>
        <dbReference type="ARBA" id="ARBA00007886"/>
    </source>
</evidence>
<evidence type="ECO:0000259" key="9">
    <source>
        <dbReference type="Pfam" id="PF25198"/>
    </source>
</evidence>
<keyword evidence="11" id="KW-1185">Reference proteome</keyword>
<reference evidence="10" key="1">
    <citation type="submission" date="2020-12" db="EMBL/GenBank/DDBJ databases">
        <title>Clostridium thailandense sp. nov., a novel acetogenic bacterium isolated from peat land soil in Thailand.</title>
        <authorList>
            <person name="Chaikitkaew S."/>
            <person name="Birkeland N.K."/>
        </authorList>
    </citation>
    <scope>NUCLEOTIDE SEQUENCE</scope>
    <source>
        <strain evidence="10">PL3</strain>
    </source>
</reference>
<evidence type="ECO:0000256" key="4">
    <source>
        <dbReference type="ARBA" id="ARBA00022729"/>
    </source>
</evidence>
<feature type="domain" description="Spore germination protein N-terminal" evidence="9">
    <location>
        <begin position="44"/>
        <end position="206"/>
    </location>
</feature>
<keyword evidence="6" id="KW-0564">Palmitate</keyword>
<dbReference type="EMBL" id="JAEEGC010000202">
    <property type="protein sequence ID" value="MBV7276731.1"/>
    <property type="molecule type" value="Genomic_DNA"/>
</dbReference>
<dbReference type="Pfam" id="PF05504">
    <property type="entry name" value="Spore_GerAC"/>
    <property type="match status" value="1"/>
</dbReference>
<feature type="domain" description="Spore germination GerAC-like C-terminal" evidence="8">
    <location>
        <begin position="214"/>
        <end position="375"/>
    </location>
</feature>